<organism evidence="2 3">
    <name type="scientific">Nocardia goodfellowii</name>
    <dbReference type="NCBI Taxonomy" id="882446"/>
    <lineage>
        <taxon>Bacteria</taxon>
        <taxon>Bacillati</taxon>
        <taxon>Actinomycetota</taxon>
        <taxon>Actinomycetes</taxon>
        <taxon>Mycobacteriales</taxon>
        <taxon>Nocardiaceae</taxon>
        <taxon>Nocardia</taxon>
    </lineage>
</organism>
<reference evidence="2 3" key="1">
    <citation type="submission" date="2021-03" db="EMBL/GenBank/DDBJ databases">
        <title>Sequencing the genomes of 1000 actinobacteria strains.</title>
        <authorList>
            <person name="Klenk H.-P."/>
        </authorList>
    </citation>
    <scope>NUCLEOTIDE SEQUENCE [LARGE SCALE GENOMIC DNA]</scope>
    <source>
        <strain evidence="2 3">DSM 45516</strain>
    </source>
</reference>
<feature type="transmembrane region" description="Helical" evidence="1">
    <location>
        <begin position="21"/>
        <end position="40"/>
    </location>
</feature>
<accession>A0ABS4QH88</accession>
<keyword evidence="3" id="KW-1185">Reference proteome</keyword>
<dbReference type="RefSeq" id="WP_209892098.1">
    <property type="nucleotide sequence ID" value="NZ_JAGGMR010000001.1"/>
</dbReference>
<dbReference type="EMBL" id="JAGGMR010000001">
    <property type="protein sequence ID" value="MBP2191061.1"/>
    <property type="molecule type" value="Genomic_DNA"/>
</dbReference>
<sequence>MVNDVEKRWSDDNTYRRAATYGLSVIGVAVLVAALSYWWAAARERCSGADAVLCDTSSRVAVVFGPGVVLLLGGLGAFVITYLAYRRGKNWVIWQGAGWFLFVLMTVYLAIGGSAGR</sequence>
<keyword evidence="1" id="KW-0812">Transmembrane</keyword>
<evidence type="ECO:0008006" key="4">
    <source>
        <dbReference type="Google" id="ProtNLM"/>
    </source>
</evidence>
<evidence type="ECO:0000313" key="3">
    <source>
        <dbReference type="Proteomes" id="UP001519325"/>
    </source>
</evidence>
<name>A0ABS4QH88_9NOCA</name>
<protein>
    <recommendedName>
        <fullName evidence="4">Integral membrane protein</fullName>
    </recommendedName>
</protein>
<feature type="transmembrane region" description="Helical" evidence="1">
    <location>
        <begin position="92"/>
        <end position="111"/>
    </location>
</feature>
<evidence type="ECO:0000256" key="1">
    <source>
        <dbReference type="SAM" id="Phobius"/>
    </source>
</evidence>
<keyword evidence="1" id="KW-1133">Transmembrane helix</keyword>
<gene>
    <name evidence="2" type="ORF">BJ987_003962</name>
</gene>
<evidence type="ECO:0000313" key="2">
    <source>
        <dbReference type="EMBL" id="MBP2191061.1"/>
    </source>
</evidence>
<keyword evidence="1" id="KW-0472">Membrane</keyword>
<feature type="transmembrane region" description="Helical" evidence="1">
    <location>
        <begin position="60"/>
        <end position="85"/>
    </location>
</feature>
<proteinExistence type="predicted"/>
<dbReference type="Proteomes" id="UP001519325">
    <property type="component" value="Unassembled WGS sequence"/>
</dbReference>
<comment type="caution">
    <text evidence="2">The sequence shown here is derived from an EMBL/GenBank/DDBJ whole genome shotgun (WGS) entry which is preliminary data.</text>
</comment>